<keyword evidence="3" id="KW-1185">Reference proteome</keyword>
<keyword evidence="1" id="KW-1133">Transmembrane helix</keyword>
<dbReference type="Proteomes" id="UP001181313">
    <property type="component" value="Unassembled WGS sequence"/>
</dbReference>
<name>A0ABU3I1I1_9ACTN</name>
<keyword evidence="1" id="KW-0812">Transmembrane</keyword>
<dbReference type="EMBL" id="JAVSGH010000021">
    <property type="protein sequence ID" value="MDT3726764.1"/>
    <property type="molecule type" value="Genomic_DNA"/>
</dbReference>
<evidence type="ECO:0000313" key="3">
    <source>
        <dbReference type="Proteomes" id="UP001181313"/>
    </source>
</evidence>
<evidence type="ECO:0000256" key="1">
    <source>
        <dbReference type="SAM" id="Phobius"/>
    </source>
</evidence>
<dbReference type="NCBIfam" id="NF041808">
    <property type="entry name" value="daptide_123"/>
    <property type="match status" value="1"/>
</dbReference>
<accession>A0ABU3I1I1</accession>
<protein>
    <submittedName>
        <fullName evidence="2">Daptide-type RiPP</fullName>
    </submittedName>
</protein>
<gene>
    <name evidence="2" type="ORF">ROS62_18480</name>
</gene>
<organism evidence="2 3">
    <name type="scientific">Streptomyces althioticus subsp. attaecolombicae</name>
    <dbReference type="NCBI Taxonomy" id="3075534"/>
    <lineage>
        <taxon>Bacteria</taxon>
        <taxon>Bacillati</taxon>
        <taxon>Actinomycetota</taxon>
        <taxon>Actinomycetes</taxon>
        <taxon>Kitasatosporales</taxon>
        <taxon>Streptomycetaceae</taxon>
        <taxon>Streptomyces</taxon>
        <taxon>Streptomyces althioticus group</taxon>
    </lineage>
</organism>
<feature type="transmembrane region" description="Helical" evidence="1">
    <location>
        <begin position="30"/>
        <end position="51"/>
    </location>
</feature>
<comment type="caution">
    <text evidence="2">The sequence shown here is derived from an EMBL/GenBank/DDBJ whole genome shotgun (WGS) entry which is preliminary data.</text>
</comment>
<keyword evidence="1" id="KW-0472">Membrane</keyword>
<reference evidence="2" key="1">
    <citation type="submission" date="2024-05" db="EMBL/GenBank/DDBJ databases">
        <title>30 novel species of actinomycetes from the DSMZ collection.</title>
        <authorList>
            <person name="Nouioui I."/>
        </authorList>
    </citation>
    <scope>NUCLEOTIDE SEQUENCE</scope>
    <source>
        <strain evidence="2">DSM 41972</strain>
    </source>
</reference>
<dbReference type="RefSeq" id="WP_337674832.1">
    <property type="nucleotide sequence ID" value="NZ_JAVSGH010000021.1"/>
</dbReference>
<evidence type="ECO:0000313" key="2">
    <source>
        <dbReference type="EMBL" id="MDT3726764.1"/>
    </source>
</evidence>
<sequence length="52" mass="5362">MEKIITTPEVAENDGLELAMQELETMDAPSWSTVASAVISLAGGISIGVAIT</sequence>
<proteinExistence type="predicted"/>